<dbReference type="EMBL" id="QNTT01000020">
    <property type="protein sequence ID" value="RBA36299.1"/>
    <property type="molecule type" value="Genomic_DNA"/>
</dbReference>
<keyword evidence="2" id="KW-0812">Transmembrane</keyword>
<reference evidence="3 6" key="2">
    <citation type="submission" date="2023-07" db="EMBL/GenBank/DDBJ databases">
        <title>Strategy for survival of the halotoleranting strain Dietzia MX2 from the Yakshinskoe mineral salts deposit.</title>
        <authorList>
            <person name="Kharitonova M.A."/>
            <person name="Kupriyanova-Ashina F.G."/>
            <person name="Shakirov T.R."/>
            <person name="Vafina M.S."/>
            <person name="Ilinskaya O.N."/>
        </authorList>
    </citation>
    <scope>NUCLEOTIDE SEQUENCE [LARGE SCALE GENOMIC DNA]</scope>
    <source>
        <strain evidence="3 6">MX2</strain>
    </source>
</reference>
<reference evidence="4 5" key="1">
    <citation type="submission" date="2018-06" db="EMBL/GenBank/DDBJ databases">
        <title>Whole genome sequencing of four bacterial strains from South Shetland trench revealing bio-synthetic gene clusters.</title>
        <authorList>
            <person name="Abdel-Mageed W.M."/>
            <person name="Lehri B."/>
            <person name="Jarmusch S.A."/>
            <person name="Miranda K."/>
            <person name="Goodfellow M."/>
            <person name="Jaspars M."/>
            <person name="Karlyshev A.V."/>
        </authorList>
    </citation>
    <scope>NUCLEOTIDE SEQUENCE [LARGE SCALE GENOMIC DNA]</scope>
    <source>
        <strain evidence="4 5">SST1</strain>
    </source>
</reference>
<feature type="transmembrane region" description="Helical" evidence="2">
    <location>
        <begin position="65"/>
        <end position="84"/>
    </location>
</feature>
<dbReference type="Pfam" id="PF14012">
    <property type="entry name" value="DUF4229"/>
    <property type="match status" value="1"/>
</dbReference>
<gene>
    <name evidence="4" type="ORF">DQ226_09315</name>
    <name evidence="3" type="ORF">QYF62_10445</name>
</gene>
<dbReference type="RefSeq" id="WP_083249822.1">
    <property type="nucleotide sequence ID" value="NZ_JAPWIO010000003.1"/>
</dbReference>
<evidence type="ECO:0000256" key="2">
    <source>
        <dbReference type="SAM" id="Phobius"/>
    </source>
</evidence>
<evidence type="ECO:0000313" key="4">
    <source>
        <dbReference type="EMBL" id="RBA36299.1"/>
    </source>
</evidence>
<proteinExistence type="predicted"/>
<dbReference type="EMBL" id="JAUHTB010000011">
    <property type="protein sequence ID" value="MDN4506475.1"/>
    <property type="molecule type" value="Genomic_DNA"/>
</dbReference>
<name>A0A365PAN7_9ACTN</name>
<feature type="region of interest" description="Disordered" evidence="1">
    <location>
        <begin position="1"/>
        <end position="26"/>
    </location>
</feature>
<comment type="caution">
    <text evidence="4">The sequence shown here is derived from an EMBL/GenBank/DDBJ whole genome shotgun (WGS) entry which is preliminary data.</text>
</comment>
<dbReference type="Proteomes" id="UP000252187">
    <property type="component" value="Unassembled WGS sequence"/>
</dbReference>
<dbReference type="AlphaFoldDB" id="A0A365PAN7"/>
<organism evidence="4 5">
    <name type="scientific">Dietzia maris</name>
    <dbReference type="NCBI Taxonomy" id="37915"/>
    <lineage>
        <taxon>Bacteria</taxon>
        <taxon>Bacillati</taxon>
        <taxon>Actinomycetota</taxon>
        <taxon>Actinomycetes</taxon>
        <taxon>Mycobacteriales</taxon>
        <taxon>Dietziaceae</taxon>
        <taxon>Dietzia</taxon>
    </lineage>
</organism>
<keyword evidence="2" id="KW-1133">Transmembrane helix</keyword>
<evidence type="ECO:0000313" key="5">
    <source>
        <dbReference type="Proteomes" id="UP000252187"/>
    </source>
</evidence>
<feature type="transmembrane region" description="Helical" evidence="2">
    <location>
        <begin position="39"/>
        <end position="59"/>
    </location>
</feature>
<evidence type="ECO:0000256" key="1">
    <source>
        <dbReference type="SAM" id="MobiDB-lite"/>
    </source>
</evidence>
<protein>
    <submittedName>
        <fullName evidence="4">DUF4229 domain-containing protein</fullName>
    </submittedName>
</protein>
<keyword evidence="2" id="KW-0472">Membrane</keyword>
<keyword evidence="6" id="KW-1185">Reference proteome</keyword>
<sequence>MSERDETTHPAEGTASPAARPEGSAPGARLARNMVVYTVVRLLLVVALTLLIIGIGSLAGVQVPVLVAAIISVLIALPLSMVLFSRMRAQINSDIAAVDAGRREKREDLRRRMNEA</sequence>
<dbReference type="InterPro" id="IPR025323">
    <property type="entry name" value="DUF4229"/>
</dbReference>
<evidence type="ECO:0000313" key="6">
    <source>
        <dbReference type="Proteomes" id="UP001172702"/>
    </source>
</evidence>
<accession>A0A365PAN7</accession>
<evidence type="ECO:0000313" key="3">
    <source>
        <dbReference type="EMBL" id="MDN4506475.1"/>
    </source>
</evidence>
<dbReference type="Proteomes" id="UP001172702">
    <property type="component" value="Unassembled WGS sequence"/>
</dbReference>